<name>A0A8C9I4V3_9PRIM</name>
<dbReference type="Pfam" id="PF05347">
    <property type="entry name" value="Complex1_LYR"/>
    <property type="match status" value="1"/>
</dbReference>
<dbReference type="InterPro" id="IPR008011">
    <property type="entry name" value="Complex1_LYR_dom"/>
</dbReference>
<evidence type="ECO:0000259" key="1">
    <source>
        <dbReference type="Pfam" id="PF05347"/>
    </source>
</evidence>
<evidence type="ECO:0000313" key="2">
    <source>
        <dbReference type="Ensembl" id="ENSPTEP00000030566.1"/>
    </source>
</evidence>
<proteinExistence type="predicted"/>
<dbReference type="Ensembl" id="ENSPTET00000042314.1">
    <property type="protein sequence ID" value="ENSPTEP00000030566.1"/>
    <property type="gene ID" value="ENSPTEG00000029750.1"/>
</dbReference>
<dbReference type="AlphaFoldDB" id="A0A8C9I4V3"/>
<evidence type="ECO:0000313" key="3">
    <source>
        <dbReference type="Proteomes" id="UP000694416"/>
    </source>
</evidence>
<sequence>CSQPCSPLCLFSPFMRWQQVLFHYKKILQAIRPVSNDSDNKYLKDWAREEFKRNKSTTEEVWSHMLCRIRLKEDQKQIVTLPN</sequence>
<feature type="domain" description="Complex 1 LYR protein" evidence="1">
    <location>
        <begin position="18"/>
        <end position="60"/>
    </location>
</feature>
<dbReference type="Proteomes" id="UP000694416">
    <property type="component" value="Unplaced"/>
</dbReference>
<keyword evidence="3" id="KW-1185">Reference proteome</keyword>
<reference evidence="2" key="1">
    <citation type="submission" date="2025-08" db="UniProtKB">
        <authorList>
            <consortium name="Ensembl"/>
        </authorList>
    </citation>
    <scope>IDENTIFICATION</scope>
</reference>
<organism evidence="2 3">
    <name type="scientific">Piliocolobus tephrosceles</name>
    <name type="common">Ugandan red Colobus</name>
    <dbReference type="NCBI Taxonomy" id="591936"/>
    <lineage>
        <taxon>Eukaryota</taxon>
        <taxon>Metazoa</taxon>
        <taxon>Chordata</taxon>
        <taxon>Craniata</taxon>
        <taxon>Vertebrata</taxon>
        <taxon>Euteleostomi</taxon>
        <taxon>Mammalia</taxon>
        <taxon>Eutheria</taxon>
        <taxon>Euarchontoglires</taxon>
        <taxon>Primates</taxon>
        <taxon>Haplorrhini</taxon>
        <taxon>Catarrhini</taxon>
        <taxon>Cercopithecidae</taxon>
        <taxon>Colobinae</taxon>
        <taxon>Piliocolobus</taxon>
    </lineage>
</organism>
<reference evidence="2" key="2">
    <citation type="submission" date="2025-09" db="UniProtKB">
        <authorList>
            <consortium name="Ensembl"/>
        </authorList>
    </citation>
    <scope>IDENTIFICATION</scope>
</reference>
<accession>A0A8C9I4V3</accession>
<protein>
    <recommendedName>
        <fullName evidence="1">Complex 1 LYR protein domain-containing protein</fullName>
    </recommendedName>
</protein>